<feature type="domain" description="PKD" evidence="2">
    <location>
        <begin position="57"/>
        <end position="100"/>
    </location>
</feature>
<comment type="caution">
    <text evidence="3">The sequence shown here is derived from an EMBL/GenBank/DDBJ whole genome shotgun (WGS) entry which is preliminary data.</text>
</comment>
<dbReference type="EMBL" id="JBHTJH010000003">
    <property type="protein sequence ID" value="MFD0861105.1"/>
    <property type="molecule type" value="Genomic_DNA"/>
</dbReference>
<keyword evidence="4" id="KW-1185">Reference proteome</keyword>
<dbReference type="Proteomes" id="UP001596978">
    <property type="component" value="Unassembled WGS sequence"/>
</dbReference>
<sequence length="663" mass="76785">MMNKLASLLCIALFPTLSFAQQPSVNDTITRTAVIGFDINGNEVYYNPETPPLNQIAGAPKAFYTYFWEFGDGNYSFDKNPKHVYKKKGSFETRLWTTNNYDNGKPPVAKPKKIVVTNVDKDYNDIVQLDEHFGFRLQRNREPLPEQEMVVVVSYKNEKDYTTNGRIYLFYNERQFKNDNFELIDTRTYHGERKIEEEIIASSLEKDDGHSMLASLENNIAKYQIQLQDTTLRNNLPLTLEESKTKYKKWNILEFDDMEPGEERNIFHTIKTTPEMIKDTSAIVTLRGVYVPDRNYDDHKVKEMEMEIVTSHDPNKMSTKDVLLNYRFVRFKRVNYKIRFQNNGEGPARTIRLETDIPDMFDKTTLAVEDMYPKCEICPEEEVNYSCLDTMFTDKQAIFTFKNIYLPGSNQKNVKEYDSTQGFVKYSIKFGKDFHKIKTRSRTAIIFDKNEPILTNYSTTRFLPGISIGAKTGFNLFPEVDNSRSYFVGATISPYKSYRGYLQAELMLGNHTYDTRTTVQEDVIGPIDTPIGILDRVLRRRTSNAEVEKFNVDIVPVSYRYNLNKFIGVGGGPQVSLDVSNKRTLTFSEEYFLFINNQQGDPIPELFDEGTSEISDSFSDIRLGIFADITLGTARIGPSAGIRYVQNFDFPNRQWQFYAIWKF</sequence>
<keyword evidence="1" id="KW-0732">Signal</keyword>
<dbReference type="RefSeq" id="WP_386403493.1">
    <property type="nucleotide sequence ID" value="NZ_JBHTJH010000003.1"/>
</dbReference>
<dbReference type="InterPro" id="IPR000601">
    <property type="entry name" value="PKD_dom"/>
</dbReference>
<feature type="chain" id="PRO_5045221618" evidence="1">
    <location>
        <begin position="21"/>
        <end position="663"/>
    </location>
</feature>
<dbReference type="Pfam" id="PF24595">
    <property type="entry name" value="DUF7619"/>
    <property type="match status" value="1"/>
</dbReference>
<gene>
    <name evidence="3" type="ORF">ACFQ1M_02705</name>
</gene>
<dbReference type="CDD" id="cd00146">
    <property type="entry name" value="PKD"/>
    <property type="match status" value="1"/>
</dbReference>
<protein>
    <submittedName>
        <fullName evidence="3">PKD domain-containing protein</fullName>
    </submittedName>
</protein>
<name>A0ABW3CVB7_9FLAO</name>
<feature type="signal peptide" evidence="1">
    <location>
        <begin position="1"/>
        <end position="20"/>
    </location>
</feature>
<evidence type="ECO:0000259" key="2">
    <source>
        <dbReference type="PROSITE" id="PS50093"/>
    </source>
</evidence>
<dbReference type="Gene3D" id="2.60.40.10">
    <property type="entry name" value="Immunoglobulins"/>
    <property type="match status" value="1"/>
</dbReference>
<dbReference type="InterPro" id="IPR055353">
    <property type="entry name" value="DUF7619"/>
</dbReference>
<evidence type="ECO:0000313" key="3">
    <source>
        <dbReference type="EMBL" id="MFD0861105.1"/>
    </source>
</evidence>
<proteinExistence type="predicted"/>
<dbReference type="Pfam" id="PF18911">
    <property type="entry name" value="PKD_4"/>
    <property type="match status" value="1"/>
</dbReference>
<evidence type="ECO:0000256" key="1">
    <source>
        <dbReference type="SAM" id="SignalP"/>
    </source>
</evidence>
<dbReference type="InterPro" id="IPR013783">
    <property type="entry name" value="Ig-like_fold"/>
</dbReference>
<dbReference type="PROSITE" id="PS50093">
    <property type="entry name" value="PKD"/>
    <property type="match status" value="1"/>
</dbReference>
<dbReference type="InterPro" id="IPR057171">
    <property type="entry name" value="DUF7849"/>
</dbReference>
<organism evidence="3 4">
    <name type="scientific">Sungkyunkwania multivorans</name>
    <dbReference type="NCBI Taxonomy" id="1173618"/>
    <lineage>
        <taxon>Bacteria</taxon>
        <taxon>Pseudomonadati</taxon>
        <taxon>Bacteroidota</taxon>
        <taxon>Flavobacteriia</taxon>
        <taxon>Flavobacteriales</taxon>
        <taxon>Flavobacteriaceae</taxon>
        <taxon>Sungkyunkwania</taxon>
    </lineage>
</organism>
<reference evidence="4" key="1">
    <citation type="journal article" date="2019" name="Int. J. Syst. Evol. Microbiol.">
        <title>The Global Catalogue of Microorganisms (GCM) 10K type strain sequencing project: providing services to taxonomists for standard genome sequencing and annotation.</title>
        <authorList>
            <consortium name="The Broad Institute Genomics Platform"/>
            <consortium name="The Broad Institute Genome Sequencing Center for Infectious Disease"/>
            <person name="Wu L."/>
            <person name="Ma J."/>
        </authorList>
    </citation>
    <scope>NUCLEOTIDE SEQUENCE [LARGE SCALE GENOMIC DNA]</scope>
    <source>
        <strain evidence="4">CCUG 62952</strain>
    </source>
</reference>
<dbReference type="Pfam" id="PF25233">
    <property type="entry name" value="DUF7849"/>
    <property type="match status" value="1"/>
</dbReference>
<dbReference type="SUPFAM" id="SSF49299">
    <property type="entry name" value="PKD domain"/>
    <property type="match status" value="1"/>
</dbReference>
<dbReference type="InterPro" id="IPR035986">
    <property type="entry name" value="PKD_dom_sf"/>
</dbReference>
<accession>A0ABW3CVB7</accession>
<evidence type="ECO:0000313" key="4">
    <source>
        <dbReference type="Proteomes" id="UP001596978"/>
    </source>
</evidence>